<feature type="non-terminal residue" evidence="1">
    <location>
        <position position="136"/>
    </location>
</feature>
<comment type="caution">
    <text evidence="1">The sequence shown here is derived from an EMBL/GenBank/DDBJ whole genome shotgun (WGS) entry which is preliminary data.</text>
</comment>
<gene>
    <name evidence="1" type="ORF">MNOR_LOCUS25725</name>
</gene>
<name>A0AAV2RLR2_MEGNR</name>
<dbReference type="CDD" id="cd09275">
    <property type="entry name" value="RNase_HI_RT_DIRS1"/>
    <property type="match status" value="1"/>
</dbReference>
<feature type="non-terminal residue" evidence="1">
    <location>
        <position position="1"/>
    </location>
</feature>
<dbReference type="AlphaFoldDB" id="A0AAV2RLR2"/>
<protein>
    <submittedName>
        <fullName evidence="1">Uncharacterized protein</fullName>
    </submittedName>
</protein>
<evidence type="ECO:0000313" key="1">
    <source>
        <dbReference type="EMBL" id="CAL4126857.1"/>
    </source>
</evidence>
<dbReference type="EMBL" id="CAXKWB010024894">
    <property type="protein sequence ID" value="CAL4126857.1"/>
    <property type="molecule type" value="Genomic_DNA"/>
</dbReference>
<sequence length="136" mass="14987">RPSCSTASPFQVCSQDVAGQGLFEVTHANVCAPSISAAYDRCLPDRLPLLPLSVSGYWPPSCTGSPIHWLELMAVMLSLQHFVRQLQGNHVLVMSDNTITVSCLLHQGSYRSETMMSLTRDILEFCQLHSITLVPK</sequence>
<keyword evidence="2" id="KW-1185">Reference proteome</keyword>
<dbReference type="Proteomes" id="UP001497623">
    <property type="component" value="Unassembled WGS sequence"/>
</dbReference>
<organism evidence="1 2">
    <name type="scientific">Meganyctiphanes norvegica</name>
    <name type="common">Northern krill</name>
    <name type="synonym">Thysanopoda norvegica</name>
    <dbReference type="NCBI Taxonomy" id="48144"/>
    <lineage>
        <taxon>Eukaryota</taxon>
        <taxon>Metazoa</taxon>
        <taxon>Ecdysozoa</taxon>
        <taxon>Arthropoda</taxon>
        <taxon>Crustacea</taxon>
        <taxon>Multicrustacea</taxon>
        <taxon>Malacostraca</taxon>
        <taxon>Eumalacostraca</taxon>
        <taxon>Eucarida</taxon>
        <taxon>Euphausiacea</taxon>
        <taxon>Euphausiidae</taxon>
        <taxon>Meganyctiphanes</taxon>
    </lineage>
</organism>
<accession>A0AAV2RLR2</accession>
<evidence type="ECO:0000313" key="2">
    <source>
        <dbReference type="Proteomes" id="UP001497623"/>
    </source>
</evidence>
<proteinExistence type="predicted"/>
<reference evidence="1 2" key="1">
    <citation type="submission" date="2024-05" db="EMBL/GenBank/DDBJ databases">
        <authorList>
            <person name="Wallberg A."/>
        </authorList>
    </citation>
    <scope>NUCLEOTIDE SEQUENCE [LARGE SCALE GENOMIC DNA]</scope>
</reference>